<feature type="transmembrane region" description="Helical" evidence="11">
    <location>
        <begin position="186"/>
        <end position="207"/>
    </location>
</feature>
<evidence type="ECO:0000256" key="5">
    <source>
        <dbReference type="ARBA" id="ARBA00022692"/>
    </source>
</evidence>
<dbReference type="InterPro" id="IPR035908">
    <property type="entry name" value="F0_ATP_A_sf"/>
</dbReference>
<keyword evidence="10 11" id="KW-0066">ATP synthesis</keyword>
<comment type="function">
    <text evidence="11 12">Key component of the proton channel; it plays a direct role in the translocation of protons across the membrane.</text>
</comment>
<keyword evidence="11" id="KW-1003">Cell membrane</keyword>
<feature type="transmembrane region" description="Helical" evidence="11">
    <location>
        <begin position="94"/>
        <end position="113"/>
    </location>
</feature>
<name>F1T6I3_9ACTN</name>
<comment type="subcellular location">
    <subcellularLocation>
        <location evidence="11 12">Cell membrane</location>
        <topology evidence="11 12">Multi-pass membrane protein</topology>
    </subcellularLocation>
    <subcellularLocation>
        <location evidence="1">Membrane</location>
        <topology evidence="1">Multi-pass membrane protein</topology>
    </subcellularLocation>
</comment>
<dbReference type="InterPro" id="IPR000568">
    <property type="entry name" value="ATP_synth_F0_asu"/>
</dbReference>
<keyword evidence="7 11" id="KW-1133">Transmembrane helix</keyword>
<dbReference type="GO" id="GO:0016787">
    <property type="term" value="F:hydrolase activity"/>
    <property type="evidence" value="ECO:0007669"/>
    <property type="project" value="UniProtKB-KW"/>
</dbReference>
<keyword evidence="14" id="KW-1185">Reference proteome</keyword>
<dbReference type="PANTHER" id="PTHR11410:SF0">
    <property type="entry name" value="ATP SYNTHASE SUBUNIT A"/>
    <property type="match status" value="1"/>
</dbReference>
<accession>F1T6I3</accession>
<feature type="transmembrane region" description="Helical" evidence="11">
    <location>
        <begin position="34"/>
        <end position="52"/>
    </location>
</feature>
<dbReference type="OrthoDB" id="9809130at2"/>
<evidence type="ECO:0000256" key="8">
    <source>
        <dbReference type="ARBA" id="ARBA00023065"/>
    </source>
</evidence>
<keyword evidence="3 11" id="KW-0813">Transport</keyword>
<keyword evidence="8 11" id="KW-0406">Ion transport</keyword>
<reference evidence="13 14" key="1">
    <citation type="submission" date="2011-02" db="EMBL/GenBank/DDBJ databases">
        <authorList>
            <person name="Muzny D."/>
            <person name="Qin X."/>
            <person name="Buhay C."/>
            <person name="Dugan-Rocha S."/>
            <person name="Ding Y."/>
            <person name="Chen G."/>
            <person name="Hawes A."/>
            <person name="Holder M."/>
            <person name="Jhangiani S."/>
            <person name="Johnson A."/>
            <person name="Khan Z."/>
            <person name="Li Z."/>
            <person name="Liu W."/>
            <person name="Liu X."/>
            <person name="Perez L."/>
            <person name="Shen H."/>
            <person name="Wang Q."/>
            <person name="Watt J."/>
            <person name="Xi L."/>
            <person name="Xin Y."/>
            <person name="Zhou J."/>
            <person name="Deng J."/>
            <person name="Jiang H."/>
            <person name="Liu Y."/>
            <person name="Qu J."/>
            <person name="Song X.-Z."/>
            <person name="Zhang L."/>
            <person name="Villasana D."/>
            <person name="Johnson A."/>
            <person name="Liu J."/>
            <person name="Liyanage D."/>
            <person name="Lorensuhewa L."/>
            <person name="Robinson T."/>
            <person name="Song A."/>
            <person name="Song B.-B."/>
            <person name="Dinh H."/>
            <person name="Thornton R."/>
            <person name="Coyle M."/>
            <person name="Francisco L."/>
            <person name="Jackson L."/>
            <person name="Javaid M."/>
            <person name="Korchina V."/>
            <person name="Kovar C."/>
            <person name="Mata R."/>
            <person name="Mathew T."/>
            <person name="Ngo R."/>
            <person name="Nguyen L."/>
            <person name="Nguyen N."/>
            <person name="Okwuonu G."/>
            <person name="Ongeri F."/>
            <person name="Pham C."/>
            <person name="Simmons D."/>
            <person name="Wilczek-Boney K."/>
            <person name="Hale W."/>
            <person name="Jakkamsetti A."/>
            <person name="Pham P."/>
            <person name="Ruth R."/>
            <person name="San Lucas F."/>
            <person name="Warren J."/>
            <person name="Zhang J."/>
            <person name="Zhao Z."/>
            <person name="Zhou C."/>
            <person name="Zhu D."/>
            <person name="Lee S."/>
            <person name="Bess C."/>
            <person name="Blankenburg K."/>
            <person name="Forbes L."/>
            <person name="Fu Q."/>
            <person name="Gubbala S."/>
            <person name="Hirani K."/>
            <person name="Jayaseelan J.C."/>
            <person name="Lara F."/>
            <person name="Munidasa M."/>
            <person name="Palculict T."/>
            <person name="Patil S."/>
            <person name="Pu L.-L."/>
            <person name="Saada N."/>
            <person name="Tang L."/>
            <person name="Weissenberger G."/>
            <person name="Zhu Y."/>
            <person name="Hemphill L."/>
            <person name="Shang Y."/>
            <person name="Youmans B."/>
            <person name="Ayvaz T."/>
            <person name="Ross M."/>
            <person name="Santibanez J."/>
            <person name="Aqrawi P."/>
            <person name="Gross S."/>
            <person name="Joshi V."/>
            <person name="Fowler G."/>
            <person name="Nazareth L."/>
            <person name="Reid J."/>
            <person name="Worley K."/>
            <person name="Petrosino J."/>
            <person name="Highlander S."/>
            <person name="Gibbs R."/>
        </authorList>
    </citation>
    <scope>NUCLEOTIDE SEQUENCE [LARGE SCALE GENOMIC DNA]</scope>
    <source>
        <strain evidence="13 14">DSM 15829</strain>
    </source>
</reference>
<keyword evidence="13" id="KW-0378">Hydrolase</keyword>
<dbReference type="EMBL" id="ACGK02000004">
    <property type="protein sequence ID" value="EGF22748.1"/>
    <property type="molecule type" value="Genomic_DNA"/>
</dbReference>
<sequence length="266" mass="29534">MNPLSNLSEAMDELINSFMAQTVFGSSSWGMTQYIFWMFVAIIVYVVVIFQFKKRQAESFVPHGWFVNLVELAIDFVRNDMCKSVLGATWKKHFPFLATVFFFVLFNNLMGLIPGCKPGTGTMGVTIAVATCSFCYFVVVGCKLKGVWGYIKSLAPEGVALPLQLLLGIIEAFSTFLRLITLAVRLFCNMFAGHVVMGTFAVLAALFVEPMLQDVTAQTMANASTSIFWVGVLLAIYMVEILVAVIQAYVFTLLSTVYIQLVESEH</sequence>
<dbReference type="GO" id="GO:0046933">
    <property type="term" value="F:proton-transporting ATP synthase activity, rotational mechanism"/>
    <property type="evidence" value="ECO:0007669"/>
    <property type="project" value="UniProtKB-UniRule"/>
</dbReference>
<evidence type="ECO:0000256" key="10">
    <source>
        <dbReference type="ARBA" id="ARBA00023310"/>
    </source>
</evidence>
<dbReference type="SUPFAM" id="SSF81336">
    <property type="entry name" value="F1F0 ATP synthase subunit A"/>
    <property type="match status" value="1"/>
</dbReference>
<protein>
    <recommendedName>
        <fullName evidence="11 12">ATP synthase subunit a</fullName>
    </recommendedName>
    <alternativeName>
        <fullName evidence="11">ATP synthase F0 sector subunit a</fullName>
    </alternativeName>
    <alternativeName>
        <fullName evidence="11">F-ATPase subunit 6</fullName>
    </alternativeName>
</protein>
<keyword evidence="6 11" id="KW-0375">Hydrogen ion transport</keyword>
<dbReference type="CDD" id="cd00310">
    <property type="entry name" value="ATP-synt_Fo_a_6"/>
    <property type="match status" value="1"/>
</dbReference>
<evidence type="ECO:0000256" key="6">
    <source>
        <dbReference type="ARBA" id="ARBA00022781"/>
    </source>
</evidence>
<evidence type="ECO:0000256" key="3">
    <source>
        <dbReference type="ARBA" id="ARBA00022448"/>
    </source>
</evidence>
<dbReference type="RefSeq" id="WP_006303280.1">
    <property type="nucleotide sequence ID" value="NZ_ACGK02000004.1"/>
</dbReference>
<keyword evidence="4 11" id="KW-0138">CF(0)</keyword>
<dbReference type="Pfam" id="PF00119">
    <property type="entry name" value="ATP-synt_A"/>
    <property type="match status" value="1"/>
</dbReference>
<dbReference type="eggNOG" id="COG0356">
    <property type="taxonomic scope" value="Bacteria"/>
</dbReference>
<evidence type="ECO:0000313" key="14">
    <source>
        <dbReference type="Proteomes" id="UP000005947"/>
    </source>
</evidence>
<comment type="caution">
    <text evidence="13">The sequence shown here is derived from an EMBL/GenBank/DDBJ whole genome shotgun (WGS) entry which is preliminary data.</text>
</comment>
<evidence type="ECO:0000256" key="2">
    <source>
        <dbReference type="ARBA" id="ARBA00006810"/>
    </source>
</evidence>
<dbReference type="AlphaFoldDB" id="F1T6I3"/>
<evidence type="ECO:0000256" key="4">
    <source>
        <dbReference type="ARBA" id="ARBA00022547"/>
    </source>
</evidence>
<organism evidence="13 14">
    <name type="scientific">Fannyhessea vaginae DSM 15829</name>
    <dbReference type="NCBI Taxonomy" id="525256"/>
    <lineage>
        <taxon>Bacteria</taxon>
        <taxon>Bacillati</taxon>
        <taxon>Actinomycetota</taxon>
        <taxon>Coriobacteriia</taxon>
        <taxon>Coriobacteriales</taxon>
        <taxon>Atopobiaceae</taxon>
        <taxon>Fannyhessea</taxon>
    </lineage>
</organism>
<dbReference type="InterPro" id="IPR045083">
    <property type="entry name" value="ATP_synth_F0_asu_bact/mt"/>
</dbReference>
<dbReference type="PANTHER" id="PTHR11410">
    <property type="entry name" value="ATP SYNTHASE SUBUNIT A"/>
    <property type="match status" value="1"/>
</dbReference>
<gene>
    <name evidence="11 13" type="primary">atpB</name>
    <name evidence="13" type="ORF">HMPREF0091_11074</name>
</gene>
<keyword evidence="9 11" id="KW-0472">Membrane</keyword>
<evidence type="ECO:0000256" key="12">
    <source>
        <dbReference type="RuleBase" id="RU000483"/>
    </source>
</evidence>
<evidence type="ECO:0000256" key="1">
    <source>
        <dbReference type="ARBA" id="ARBA00004141"/>
    </source>
</evidence>
<dbReference type="Proteomes" id="UP000005947">
    <property type="component" value="Unassembled WGS sequence"/>
</dbReference>
<feature type="transmembrane region" description="Helical" evidence="11">
    <location>
        <begin position="120"/>
        <end position="139"/>
    </location>
</feature>
<keyword evidence="5 11" id="KW-0812">Transmembrane</keyword>
<dbReference type="GO" id="GO:0045259">
    <property type="term" value="C:proton-transporting ATP synthase complex"/>
    <property type="evidence" value="ECO:0007669"/>
    <property type="project" value="UniProtKB-KW"/>
</dbReference>
<proteinExistence type="inferred from homology"/>
<dbReference type="HAMAP" id="MF_01393">
    <property type="entry name" value="ATP_synth_a_bact"/>
    <property type="match status" value="1"/>
</dbReference>
<comment type="similarity">
    <text evidence="2 11 12">Belongs to the ATPase A chain family.</text>
</comment>
<evidence type="ECO:0000256" key="11">
    <source>
        <dbReference type="HAMAP-Rule" id="MF_01393"/>
    </source>
</evidence>
<dbReference type="GeneID" id="93210720"/>
<dbReference type="GO" id="GO:0005886">
    <property type="term" value="C:plasma membrane"/>
    <property type="evidence" value="ECO:0007669"/>
    <property type="project" value="UniProtKB-SubCell"/>
</dbReference>
<feature type="transmembrane region" description="Helical" evidence="11">
    <location>
        <begin position="227"/>
        <end position="251"/>
    </location>
</feature>
<evidence type="ECO:0000313" key="13">
    <source>
        <dbReference type="EMBL" id="EGF22748.1"/>
    </source>
</evidence>
<evidence type="ECO:0000256" key="7">
    <source>
        <dbReference type="ARBA" id="ARBA00022989"/>
    </source>
</evidence>
<evidence type="ECO:0000256" key="9">
    <source>
        <dbReference type="ARBA" id="ARBA00023136"/>
    </source>
</evidence>
<dbReference type="NCBIfam" id="TIGR01131">
    <property type="entry name" value="ATP_synt_6_or_A"/>
    <property type="match status" value="1"/>
</dbReference>
<dbReference type="Gene3D" id="1.20.120.220">
    <property type="entry name" value="ATP synthase, F0 complex, subunit A"/>
    <property type="match status" value="1"/>
</dbReference>
<dbReference type="PRINTS" id="PR00123">
    <property type="entry name" value="ATPASEA"/>
</dbReference>